<name>A0AAP0MYS2_9ROSI</name>
<feature type="compositionally biased region" description="Polar residues" evidence="1">
    <location>
        <begin position="113"/>
        <end position="139"/>
    </location>
</feature>
<reference evidence="2 3" key="1">
    <citation type="submission" date="2024-05" db="EMBL/GenBank/DDBJ databases">
        <title>Haplotype-resolved chromosome-level genome assembly of Huyou (Citrus changshanensis).</title>
        <authorList>
            <person name="Miao C."/>
            <person name="Chen W."/>
            <person name="Wu Y."/>
            <person name="Wang L."/>
            <person name="Zhao S."/>
            <person name="Grierson D."/>
            <person name="Xu C."/>
            <person name="Chen K."/>
        </authorList>
    </citation>
    <scope>NUCLEOTIDE SEQUENCE [LARGE SCALE GENOMIC DNA]</scope>
    <source>
        <strain evidence="2">01-14</strain>
        <tissue evidence="2">Leaf</tissue>
    </source>
</reference>
<proteinExistence type="predicted"/>
<feature type="compositionally biased region" description="Basic and acidic residues" evidence="1">
    <location>
        <begin position="1"/>
        <end position="18"/>
    </location>
</feature>
<evidence type="ECO:0000313" key="3">
    <source>
        <dbReference type="Proteomes" id="UP001428341"/>
    </source>
</evidence>
<sequence>MSGTTPEKDPSPEQKPDETQTEITPIQATHPPKSKDESPDQNQQSQCQLRPPQQSESKRKGKGTSEELRITIPDAVVYDQLRETARTKKFFYPPFKRKSEWMEPKFTYFPKYSPSQNPQNTIQTGPIQPGGSNPVQGNPPSRPGRRVKKLLCLFVYEPNQSDEELGECQMRVIKLEKIVEKGGPIPIYAIKPFEQKSEMMEEKFTSSPEYSQLQNQQNNIQTGRANANGPSQPGGSNPVQGNPPFRLGRRVNRFLCLRN</sequence>
<evidence type="ECO:0000256" key="1">
    <source>
        <dbReference type="SAM" id="MobiDB-lite"/>
    </source>
</evidence>
<organism evidence="2 3">
    <name type="scientific">Citrus x changshan-huyou</name>
    <dbReference type="NCBI Taxonomy" id="2935761"/>
    <lineage>
        <taxon>Eukaryota</taxon>
        <taxon>Viridiplantae</taxon>
        <taxon>Streptophyta</taxon>
        <taxon>Embryophyta</taxon>
        <taxon>Tracheophyta</taxon>
        <taxon>Spermatophyta</taxon>
        <taxon>Magnoliopsida</taxon>
        <taxon>eudicotyledons</taxon>
        <taxon>Gunneridae</taxon>
        <taxon>Pentapetalae</taxon>
        <taxon>rosids</taxon>
        <taxon>malvids</taxon>
        <taxon>Sapindales</taxon>
        <taxon>Rutaceae</taxon>
        <taxon>Aurantioideae</taxon>
        <taxon>Citrus</taxon>
    </lineage>
</organism>
<feature type="compositionally biased region" description="Polar residues" evidence="1">
    <location>
        <begin position="205"/>
        <end position="240"/>
    </location>
</feature>
<dbReference type="AlphaFoldDB" id="A0AAP0MYS2"/>
<feature type="region of interest" description="Disordered" evidence="1">
    <location>
        <begin position="1"/>
        <end position="74"/>
    </location>
</feature>
<dbReference type="EMBL" id="JBCGBO010000001">
    <property type="protein sequence ID" value="KAK9229637.1"/>
    <property type="molecule type" value="Genomic_DNA"/>
</dbReference>
<protein>
    <submittedName>
        <fullName evidence="2">Uncharacterized protein</fullName>
    </submittedName>
</protein>
<feature type="region of interest" description="Disordered" evidence="1">
    <location>
        <begin position="200"/>
        <end position="246"/>
    </location>
</feature>
<feature type="region of interest" description="Disordered" evidence="1">
    <location>
        <begin position="110"/>
        <end position="143"/>
    </location>
</feature>
<gene>
    <name evidence="2" type="ORF">WN944_022600</name>
</gene>
<comment type="caution">
    <text evidence="2">The sequence shown here is derived from an EMBL/GenBank/DDBJ whole genome shotgun (WGS) entry which is preliminary data.</text>
</comment>
<keyword evidence="3" id="KW-1185">Reference proteome</keyword>
<evidence type="ECO:0000313" key="2">
    <source>
        <dbReference type="EMBL" id="KAK9229637.1"/>
    </source>
</evidence>
<feature type="compositionally biased region" description="Low complexity" evidence="1">
    <location>
        <begin position="41"/>
        <end position="55"/>
    </location>
</feature>
<accession>A0AAP0MYS2</accession>
<dbReference type="Proteomes" id="UP001428341">
    <property type="component" value="Unassembled WGS sequence"/>
</dbReference>